<evidence type="ECO:0000256" key="2">
    <source>
        <dbReference type="ARBA" id="ARBA00007925"/>
    </source>
</evidence>
<dbReference type="PANTHER" id="PTHR13489:SF0">
    <property type="entry name" value="MINI-CHROMOSOME MAINTENANCE COMPLEX-BINDING PROTEIN"/>
    <property type="match status" value="1"/>
</dbReference>
<evidence type="ECO:0000256" key="6">
    <source>
        <dbReference type="SAM" id="MobiDB-lite"/>
    </source>
</evidence>
<dbReference type="InterPro" id="IPR019140">
    <property type="entry name" value="MCM_complex-bd"/>
</dbReference>
<evidence type="ECO:0000313" key="8">
    <source>
        <dbReference type="Proteomes" id="UP000683360"/>
    </source>
</evidence>
<comment type="similarity">
    <text evidence="2">Belongs to the MCMBP family.</text>
</comment>
<gene>
    <name evidence="7" type="ORF">MEDL_55905</name>
</gene>
<dbReference type="GO" id="GO:0005634">
    <property type="term" value="C:nucleus"/>
    <property type="evidence" value="ECO:0007669"/>
    <property type="project" value="UniProtKB-SubCell"/>
</dbReference>
<dbReference type="GO" id="GO:0006261">
    <property type="term" value="P:DNA-templated DNA replication"/>
    <property type="evidence" value="ECO:0007669"/>
    <property type="project" value="TreeGrafter"/>
</dbReference>
<proteinExistence type="inferred from homology"/>
<comment type="subcellular location">
    <subcellularLocation>
        <location evidence="1">Nucleus</location>
    </subcellularLocation>
</comment>
<evidence type="ECO:0000256" key="5">
    <source>
        <dbReference type="SAM" id="Coils"/>
    </source>
</evidence>
<keyword evidence="8" id="KW-1185">Reference proteome</keyword>
<keyword evidence="5" id="KW-0175">Coiled coil</keyword>
<comment type="caution">
    <text evidence="7">The sequence shown here is derived from an EMBL/GenBank/DDBJ whole genome shotgun (WGS) entry which is preliminary data.</text>
</comment>
<keyword evidence="4" id="KW-0539">Nucleus</keyword>
<evidence type="ECO:0000256" key="4">
    <source>
        <dbReference type="ARBA" id="ARBA00023242"/>
    </source>
</evidence>
<evidence type="ECO:0000256" key="1">
    <source>
        <dbReference type="ARBA" id="ARBA00004123"/>
    </source>
</evidence>
<reference evidence="7" key="1">
    <citation type="submission" date="2021-03" db="EMBL/GenBank/DDBJ databases">
        <authorList>
            <person name="Bekaert M."/>
        </authorList>
    </citation>
    <scope>NUCLEOTIDE SEQUENCE</scope>
</reference>
<dbReference type="OrthoDB" id="329666at2759"/>
<accession>A0A8S3UD52</accession>
<feature type="region of interest" description="Disordered" evidence="6">
    <location>
        <begin position="1038"/>
        <end position="1101"/>
    </location>
</feature>
<feature type="coiled-coil region" evidence="5">
    <location>
        <begin position="1198"/>
        <end position="1225"/>
    </location>
</feature>
<dbReference type="Pfam" id="PF09739">
    <property type="entry name" value="MCM_bind"/>
    <property type="match status" value="1"/>
</dbReference>
<sequence length="1502" mass="171285">MPGIGDDWINNPLAIIQNIIENKQNDNGVKEYFSTKDALYNKVCDMFEECQAKFPTTYLNDEVKRYTMILADALWYLNGHFGGLQEKASHIPDIVAIPERFLDFEGFNDYKRKKQKCPNLQSNVLNGHAKTLLQLASKQFCVNWKDLHDDIEKLATTFSSYSTFLDNSTKQQKERQNKFTPSRQIEKDIWLDKRQATTNDIKLEYQGLDNRINETEHFIPIFFNEELFLTKPFDSSMDRFRFFQKLSLSSEVAICRYDPGGSNTTITYVWKLPENIPDAELLTSSTRIVQGLRQNLFEFHTRQMRRDFLHKFSNLGGSRIPPHIMRAIYAELTLDASADQNPEIDQRARMAILGEDPELIIDMRHLNKGRPGDTFNQFFEQLEKEVQSIMAADERRHNVEHIAHYISVPDLIKQVKSNLPDDAPIPSEPTVLFSFVPKNTHNNVSKLYKSKVPLRMSIQTRQLRASHMDDHFCAAMFKYMREYSVLYRDETTFVCLDDKSKLDFGEPSLALSSGVRGKKAIVPLNSMLSCLDHDCQSKGSLTPSVCLDVDIPDANDESFYRGQVTLGMKDSVFQSSNPFRHAVELQHILNLKGQQKPVLMMFTDGGPDHRVTYHAVKLALIILFKRLGLEMLVAGRTAPGHSWTNPAERIMSLLNLAFQNAALSRNECSSDMEQVLRSCGGMADIRKKAETVKDLKTGWIASLQEMITMFTEERVKRVELKGKSFSCIPPATDEEVIEFEREVNQIDPIIVMGQYQQQHLKRAERYKQFIERHCIERQYCFQIKRCNDEMCCEKPTKERPWVPDPMYSDENGTHYKKLEDVIGTETSEKDRPSAQKQTVTAVAEEQQGCKNSVLVGQNVRMTVDCTDCTKPRCIYSKLKLTPREMRGLKLLLNSHDYSCGAVITTDGHVLQGKVFVKLQLNCQSPIEFSYYSSGINGKLDLCCYCKTEGVQQDKECMVQDIYDPEFYLGLYQVKDLETSKVTQKSGMYKDIADCSKSQQIDLESRDNVTMDRQTIYCVPIPGETTWVKETYADKAGVKAQPSMSHVPVRNKRSFDEESEDVAMETSEPSGGTESCDSAESKRTRTENTQAQPPNVGHDLNFPLQEEKGTACLVKIYDDIDKFKVNDMVEFIGILSVDPALAQFNPENQPEEFGVEGYQPPVEEINAHAPPPSLVPRLHAVLCNKLTHNNPLLPQIPDTDEYKAKFQQLEQEIDTLRGRIMELLEHALLGDSLAAEFFPLHLLSSVYGRADVMPLGKFSLNLSHCPVTPKYGQLLQVFMAGLLSQSHLLPLSIENMNTLRLCPEKDYTANRLKSGVLQLPERTSLVIDETVLQPGQLEAGGVKNMTALGNLISWQKVEYDFSYHRQDFMANIAVMILSEAKSILPSDCLLPLEAKIMPEDWIAHFSMLESGMTAELLTKIRTYITLAKQINYSLTDELQKIIQDDFVDMRKVDSKSMTVDDFHSLLCTVRLLSLSYLKSTPTQTLWRRAKNMDSERKRRISST</sequence>
<name>A0A8S3UD52_MYTED</name>
<dbReference type="EMBL" id="CAJPWZ010002715">
    <property type="protein sequence ID" value="CAG2243795.1"/>
    <property type="molecule type" value="Genomic_DNA"/>
</dbReference>
<organism evidence="7 8">
    <name type="scientific">Mytilus edulis</name>
    <name type="common">Blue mussel</name>
    <dbReference type="NCBI Taxonomy" id="6550"/>
    <lineage>
        <taxon>Eukaryota</taxon>
        <taxon>Metazoa</taxon>
        <taxon>Spiralia</taxon>
        <taxon>Lophotrochozoa</taxon>
        <taxon>Mollusca</taxon>
        <taxon>Bivalvia</taxon>
        <taxon>Autobranchia</taxon>
        <taxon>Pteriomorphia</taxon>
        <taxon>Mytilida</taxon>
        <taxon>Mytiloidea</taxon>
        <taxon>Mytilidae</taxon>
        <taxon>Mytilinae</taxon>
        <taxon>Mytilus</taxon>
    </lineage>
</organism>
<dbReference type="Proteomes" id="UP000683360">
    <property type="component" value="Unassembled WGS sequence"/>
</dbReference>
<protein>
    <recommendedName>
        <fullName evidence="3">Mini-chromosome maintenance complex-binding protein</fullName>
    </recommendedName>
</protein>
<evidence type="ECO:0000256" key="3">
    <source>
        <dbReference type="ARBA" id="ARBA00015405"/>
    </source>
</evidence>
<dbReference type="PANTHER" id="PTHR13489">
    <property type="entry name" value="MINI-CHROMOSOME MAINTENANCE COMPLEX-BINDING PROTEIN"/>
    <property type="match status" value="1"/>
</dbReference>
<evidence type="ECO:0000313" key="7">
    <source>
        <dbReference type="EMBL" id="CAG2243795.1"/>
    </source>
</evidence>
<dbReference type="GO" id="GO:0003682">
    <property type="term" value="F:chromatin binding"/>
    <property type="evidence" value="ECO:0007669"/>
    <property type="project" value="TreeGrafter"/>
</dbReference>
<feature type="compositionally biased region" description="Polar residues" evidence="6">
    <location>
        <begin position="1066"/>
        <end position="1077"/>
    </location>
</feature>